<evidence type="ECO:0000313" key="4">
    <source>
        <dbReference type="Proteomes" id="UP001626550"/>
    </source>
</evidence>
<dbReference type="SUPFAM" id="SSF47473">
    <property type="entry name" value="EF-hand"/>
    <property type="match status" value="1"/>
</dbReference>
<accession>A0ABD2PUZ5</accession>
<dbReference type="EMBL" id="JBJKFK010002335">
    <property type="protein sequence ID" value="KAL3311255.1"/>
    <property type="molecule type" value="Genomic_DNA"/>
</dbReference>
<dbReference type="Proteomes" id="UP001626550">
    <property type="component" value="Unassembled WGS sequence"/>
</dbReference>
<feature type="domain" description="EF-hand" evidence="2">
    <location>
        <begin position="84"/>
        <end position="119"/>
    </location>
</feature>
<protein>
    <submittedName>
        <fullName evidence="3">EF-hand calcium-binding domain-containing protein 9</fullName>
    </submittedName>
</protein>
<comment type="caution">
    <text evidence="3">The sequence shown here is derived from an EMBL/GenBank/DDBJ whole genome shotgun (WGS) entry which is preliminary data.</text>
</comment>
<name>A0ABD2PUZ5_9PLAT</name>
<reference evidence="3 4" key="1">
    <citation type="submission" date="2024-11" db="EMBL/GenBank/DDBJ databases">
        <title>Adaptive evolution of stress response genes in parasites aligns with host niche diversity.</title>
        <authorList>
            <person name="Hahn C."/>
            <person name="Resl P."/>
        </authorList>
    </citation>
    <scope>NUCLEOTIDE SEQUENCE [LARGE SCALE GENOMIC DNA]</scope>
    <source>
        <strain evidence="3">EGGRZ-B1_66</strain>
        <tissue evidence="3">Body</tissue>
    </source>
</reference>
<dbReference type="InterPro" id="IPR011992">
    <property type="entry name" value="EF-hand-dom_pair"/>
</dbReference>
<sequence>MDHQDNSLLEEKKRVARTVFQEYDRKNSGAMLIADLDSAFRSMHLCLDPEKLKNWLDDLGLHAGGTLTLDEYLTILEQKVNDDIELRELKEAFRALDRNRKGAIDVEDLRWILKNLGSDLDDEDIECMIRSADADGNGGVDFDGRNYDLLDFVAEFYALMTSE</sequence>
<evidence type="ECO:0000259" key="2">
    <source>
        <dbReference type="PROSITE" id="PS50222"/>
    </source>
</evidence>
<keyword evidence="4" id="KW-1185">Reference proteome</keyword>
<evidence type="ECO:0000313" key="3">
    <source>
        <dbReference type="EMBL" id="KAL3311255.1"/>
    </source>
</evidence>
<keyword evidence="1" id="KW-0677">Repeat</keyword>
<dbReference type="Gene3D" id="1.10.238.10">
    <property type="entry name" value="EF-hand"/>
    <property type="match status" value="2"/>
</dbReference>
<gene>
    <name evidence="3" type="primary">EFCAB9</name>
    <name evidence="3" type="ORF">Ciccas_010163</name>
</gene>
<dbReference type="PANTHER" id="PTHR23048:SF0">
    <property type="entry name" value="CALMODULIN LIKE 3"/>
    <property type="match status" value="1"/>
</dbReference>
<dbReference type="CDD" id="cd00051">
    <property type="entry name" value="EFh"/>
    <property type="match status" value="1"/>
</dbReference>
<proteinExistence type="predicted"/>
<dbReference type="InterPro" id="IPR050230">
    <property type="entry name" value="CALM/Myosin/TropC-like"/>
</dbReference>
<evidence type="ECO:0000256" key="1">
    <source>
        <dbReference type="ARBA" id="ARBA00022737"/>
    </source>
</evidence>
<feature type="domain" description="EF-hand" evidence="2">
    <location>
        <begin position="11"/>
        <end position="46"/>
    </location>
</feature>
<dbReference type="FunFam" id="1.10.238.10:FF:000001">
    <property type="entry name" value="Calmodulin 1"/>
    <property type="match status" value="1"/>
</dbReference>
<dbReference type="SMART" id="SM00054">
    <property type="entry name" value="EFh"/>
    <property type="match status" value="3"/>
</dbReference>
<organism evidence="3 4">
    <name type="scientific">Cichlidogyrus casuarinus</name>
    <dbReference type="NCBI Taxonomy" id="1844966"/>
    <lineage>
        <taxon>Eukaryota</taxon>
        <taxon>Metazoa</taxon>
        <taxon>Spiralia</taxon>
        <taxon>Lophotrochozoa</taxon>
        <taxon>Platyhelminthes</taxon>
        <taxon>Monogenea</taxon>
        <taxon>Monopisthocotylea</taxon>
        <taxon>Dactylogyridea</taxon>
        <taxon>Ancyrocephalidae</taxon>
        <taxon>Cichlidogyrus</taxon>
    </lineage>
</organism>
<dbReference type="Pfam" id="PF13499">
    <property type="entry name" value="EF-hand_7"/>
    <property type="match status" value="2"/>
</dbReference>
<dbReference type="AlphaFoldDB" id="A0ABD2PUZ5"/>
<dbReference type="PANTHER" id="PTHR23048">
    <property type="entry name" value="MYOSIN LIGHT CHAIN 1, 3"/>
    <property type="match status" value="1"/>
</dbReference>
<dbReference type="PROSITE" id="PS50222">
    <property type="entry name" value="EF_HAND_2"/>
    <property type="match status" value="2"/>
</dbReference>
<dbReference type="InterPro" id="IPR002048">
    <property type="entry name" value="EF_hand_dom"/>
</dbReference>